<dbReference type="GO" id="GO:0005615">
    <property type="term" value="C:extracellular space"/>
    <property type="evidence" value="ECO:0007669"/>
    <property type="project" value="TreeGrafter"/>
</dbReference>
<name>A0A8B6CVV5_MYTGA</name>
<evidence type="ECO:0000313" key="3">
    <source>
        <dbReference type="Proteomes" id="UP000596742"/>
    </source>
</evidence>
<proteinExistence type="predicted"/>
<organism evidence="2 3">
    <name type="scientific">Mytilus galloprovincialis</name>
    <name type="common">Mediterranean mussel</name>
    <dbReference type="NCBI Taxonomy" id="29158"/>
    <lineage>
        <taxon>Eukaryota</taxon>
        <taxon>Metazoa</taxon>
        <taxon>Spiralia</taxon>
        <taxon>Lophotrochozoa</taxon>
        <taxon>Mollusca</taxon>
        <taxon>Bivalvia</taxon>
        <taxon>Autobranchia</taxon>
        <taxon>Pteriomorphia</taxon>
        <taxon>Mytilida</taxon>
        <taxon>Mytiloidea</taxon>
        <taxon>Mytilidae</taxon>
        <taxon>Mytilinae</taxon>
        <taxon>Mytilus</taxon>
    </lineage>
</organism>
<keyword evidence="1" id="KW-0732">Signal</keyword>
<comment type="caution">
    <text evidence="2">The sequence shown here is derived from an EMBL/GenBank/DDBJ whole genome shotgun (WGS) entry which is preliminary data.</text>
</comment>
<dbReference type="Proteomes" id="UP000596742">
    <property type="component" value="Unassembled WGS sequence"/>
</dbReference>
<accession>A0A8B6CVV5</accession>
<dbReference type="PANTHER" id="PTHR24024:SF18">
    <property type="entry name" value="SHORT-CHAIN COLLAGEN C4-LIKE"/>
    <property type="match status" value="1"/>
</dbReference>
<dbReference type="EMBL" id="UYJE01002361">
    <property type="protein sequence ID" value="VDI10030.1"/>
    <property type="molecule type" value="Genomic_DNA"/>
</dbReference>
<sequence length="235" mass="26205">MIKDVLLMCFWALNLSFIFVGGNDTVEQTKRLLLNDPDVIGARLTAMDKKISQLQAELFEEKTKNANMRQTVTTIDRYAAGSNYYHTVSKSNFGGPSNTLCLPDDPEISNVTYSGTDSYLYGSEYEHNYFGANSDDEDMPCVVCRMRTAATTLMIPGRKSCYSGWNLEYTGLLASGYQGYSPSTYLCVDGQPEYIPSGQDDKNGHLFYVVGYKCGSLPCPPYHDNRMAYCVVCSK</sequence>
<dbReference type="OrthoDB" id="6063111at2759"/>
<dbReference type="AlphaFoldDB" id="A0A8B6CVV5"/>
<keyword evidence="3" id="KW-1185">Reference proteome</keyword>
<feature type="signal peptide" evidence="1">
    <location>
        <begin position="1"/>
        <end position="22"/>
    </location>
</feature>
<protein>
    <submittedName>
        <fullName evidence="2">Uncharacterized protein</fullName>
    </submittedName>
</protein>
<feature type="chain" id="PRO_5032655404" evidence="1">
    <location>
        <begin position="23"/>
        <end position="235"/>
    </location>
</feature>
<dbReference type="InterPro" id="IPR051077">
    <property type="entry name" value="Ca-dependent_lectin"/>
</dbReference>
<evidence type="ECO:0000313" key="2">
    <source>
        <dbReference type="EMBL" id="VDI10030.1"/>
    </source>
</evidence>
<evidence type="ECO:0000256" key="1">
    <source>
        <dbReference type="SAM" id="SignalP"/>
    </source>
</evidence>
<gene>
    <name evidence="2" type="ORF">MGAL_10B080020</name>
</gene>
<reference evidence="2" key="1">
    <citation type="submission" date="2018-11" db="EMBL/GenBank/DDBJ databases">
        <authorList>
            <person name="Alioto T."/>
            <person name="Alioto T."/>
        </authorList>
    </citation>
    <scope>NUCLEOTIDE SEQUENCE</scope>
</reference>
<dbReference type="PANTHER" id="PTHR24024">
    <property type="entry name" value="PULMONARY SURFACTANT-ASSOCIATED PROTEIN A"/>
    <property type="match status" value="1"/>
</dbReference>